<reference evidence="2" key="1">
    <citation type="submission" date="2020-11" db="EMBL/GenBank/DDBJ databases">
        <authorList>
            <person name="Konstantinou D."/>
            <person name="Gkelis S."/>
            <person name="Popin R."/>
            <person name="Fewer D."/>
            <person name="Sivonen K."/>
        </authorList>
    </citation>
    <scope>NUCLEOTIDE SEQUENCE</scope>
    <source>
        <strain evidence="2">TAU-MAC 1115</strain>
    </source>
</reference>
<evidence type="ECO:0000313" key="2">
    <source>
        <dbReference type="EMBL" id="MBT9314465.1"/>
    </source>
</evidence>
<dbReference type="EMBL" id="JADOES010000004">
    <property type="protein sequence ID" value="MBT9314465.1"/>
    <property type="molecule type" value="Genomic_DNA"/>
</dbReference>
<reference evidence="2" key="2">
    <citation type="journal article" date="2021" name="Mar. Drugs">
        <title>Genome Reduction and Secondary Metabolism of the Marine Sponge-Associated Cyanobacterium Leptothoe.</title>
        <authorList>
            <person name="Konstantinou D."/>
            <person name="Popin R.V."/>
            <person name="Fewer D.P."/>
            <person name="Sivonen K."/>
            <person name="Gkelis S."/>
        </authorList>
    </citation>
    <scope>NUCLEOTIDE SEQUENCE</scope>
    <source>
        <strain evidence="2">TAU-MAC 1115</strain>
    </source>
</reference>
<comment type="caution">
    <text evidence="2">The sequence shown here is derived from an EMBL/GenBank/DDBJ whole genome shotgun (WGS) entry which is preliminary data.</text>
</comment>
<dbReference type="Proteomes" id="UP000717364">
    <property type="component" value="Unassembled WGS sequence"/>
</dbReference>
<sequence>MVYVCELNPGHHIYLDNQGNQTIVTTTLGMPGQQQQASNSMTTGPWTAPPEAYQTADGAVLKLFTAQGEICIYIQNNNVSLMGEVPSMAGAQRLSVQQTTTVPTATMPPMQPMQPMQPMTMGNMQMTMNPMEMRMGNMELKMESTGQTPQPAATRQFCSQCGNKVAPEDRFCSSCGHALS</sequence>
<name>A0A947DC72_9CYAN</name>
<evidence type="ECO:0000259" key="1">
    <source>
        <dbReference type="Pfam" id="PF13240"/>
    </source>
</evidence>
<dbReference type="InterPro" id="IPR026870">
    <property type="entry name" value="Zinc_ribbon_dom"/>
</dbReference>
<dbReference type="Pfam" id="PF13240">
    <property type="entry name" value="Zn_Ribbon_1"/>
    <property type="match status" value="1"/>
</dbReference>
<evidence type="ECO:0000313" key="3">
    <source>
        <dbReference type="Proteomes" id="UP000717364"/>
    </source>
</evidence>
<dbReference type="RefSeq" id="WP_215607533.1">
    <property type="nucleotide sequence ID" value="NZ_JADOES010000004.1"/>
</dbReference>
<proteinExistence type="predicted"/>
<dbReference type="AlphaFoldDB" id="A0A947DC72"/>
<feature type="domain" description="Zinc-ribbon" evidence="1">
    <location>
        <begin position="157"/>
        <end position="179"/>
    </location>
</feature>
<keyword evidence="3" id="KW-1185">Reference proteome</keyword>
<protein>
    <submittedName>
        <fullName evidence="2">Zinc ribbon domain-containing protein</fullName>
    </submittedName>
</protein>
<organism evidence="2 3">
    <name type="scientific">Leptothoe spongobia TAU-MAC 1115</name>
    <dbReference type="NCBI Taxonomy" id="1967444"/>
    <lineage>
        <taxon>Bacteria</taxon>
        <taxon>Bacillati</taxon>
        <taxon>Cyanobacteriota</taxon>
        <taxon>Cyanophyceae</taxon>
        <taxon>Nodosilineales</taxon>
        <taxon>Cymatolegaceae</taxon>
        <taxon>Leptothoe</taxon>
        <taxon>Leptothoe spongobia</taxon>
    </lineage>
</organism>
<accession>A0A947DC72</accession>
<gene>
    <name evidence="2" type="ORF">IXB50_03400</name>
</gene>